<dbReference type="Gene3D" id="1.10.3580.10">
    <property type="entry name" value="ATP12 ATPase"/>
    <property type="match status" value="1"/>
</dbReference>
<dbReference type="EMBL" id="WTYA01000001">
    <property type="protein sequence ID" value="MXP27591.1"/>
    <property type="molecule type" value="Genomic_DNA"/>
</dbReference>
<proteinExistence type="inferred from homology"/>
<dbReference type="Proteomes" id="UP000439780">
    <property type="component" value="Unassembled WGS sequence"/>
</dbReference>
<dbReference type="Gene3D" id="3.30.2180.10">
    <property type="entry name" value="ATP12-like"/>
    <property type="match status" value="1"/>
</dbReference>
<keyword evidence="3" id="KW-0143">Chaperone</keyword>
<gene>
    <name evidence="4" type="ORF">GRI58_01985</name>
</gene>
<accession>A0A845AF55</accession>
<dbReference type="PANTHER" id="PTHR21013:SF10">
    <property type="entry name" value="ATP SYNTHASE MITOCHONDRIAL F1 COMPLEX ASSEMBLY FACTOR 2"/>
    <property type="match status" value="1"/>
</dbReference>
<dbReference type="AlphaFoldDB" id="A0A845AF55"/>
<sequence>MKRFYKDATVQPVEGEWQVHLDGRGVKTQGGKRQIVPNTALAELLRAEWAAQGEDLVPASFIYRDIADYALDVVEPDRDAAITTLLRYAETDTLCYRADPEDALWHRQCAVWDPLLEAIETREGVRFQRVSGVMHKPQGADVLDRLRARLEQLDAFTLAALNTLTSLAASLTIGLSALEPDADSQTLWDAANLEEDWQAEQWGSDAEAEDRCEFRRHSFAAALAFARAAQG</sequence>
<name>A0A845AF55_9SPHN</name>
<dbReference type="PANTHER" id="PTHR21013">
    <property type="entry name" value="ATP SYNTHASE MITOCHONDRIAL F1 COMPLEX ASSEMBLY FACTOR 2/ATP12 PROTEIN, MITOCHONDRIAL PRECURSOR"/>
    <property type="match status" value="1"/>
</dbReference>
<keyword evidence="5" id="KW-1185">Reference proteome</keyword>
<dbReference type="GO" id="GO:0043461">
    <property type="term" value="P:proton-transporting ATP synthase complex assembly"/>
    <property type="evidence" value="ECO:0007669"/>
    <property type="project" value="InterPro"/>
</dbReference>
<dbReference type="InterPro" id="IPR011419">
    <property type="entry name" value="ATP12_ATP_synth-F1-assembly"/>
</dbReference>
<dbReference type="SUPFAM" id="SSF160909">
    <property type="entry name" value="ATP12-like"/>
    <property type="match status" value="1"/>
</dbReference>
<protein>
    <submittedName>
        <fullName evidence="4">Molecular chaperone</fullName>
    </submittedName>
</protein>
<dbReference type="RefSeq" id="WP_160751866.1">
    <property type="nucleotide sequence ID" value="NZ_WTYA01000001.1"/>
</dbReference>
<reference evidence="4 5" key="1">
    <citation type="submission" date="2019-12" db="EMBL/GenBank/DDBJ databases">
        <title>Genomic-based taxomic classification of the family Erythrobacteraceae.</title>
        <authorList>
            <person name="Xu L."/>
        </authorList>
    </citation>
    <scope>NUCLEOTIDE SEQUENCE [LARGE SCALE GENOMIC DNA]</scope>
    <source>
        <strain evidence="4 5">KEMB 9005-328</strain>
    </source>
</reference>
<dbReference type="InterPro" id="IPR042272">
    <property type="entry name" value="ATP12_ATP_synth-F1-assembly_N"/>
</dbReference>
<evidence type="ECO:0000313" key="4">
    <source>
        <dbReference type="EMBL" id="MXP27591.1"/>
    </source>
</evidence>
<evidence type="ECO:0000256" key="3">
    <source>
        <dbReference type="ARBA" id="ARBA00023186"/>
    </source>
</evidence>
<comment type="caution">
    <text evidence="4">The sequence shown here is derived from an EMBL/GenBank/DDBJ whole genome shotgun (WGS) entry which is preliminary data.</text>
</comment>
<evidence type="ECO:0000313" key="5">
    <source>
        <dbReference type="Proteomes" id="UP000439780"/>
    </source>
</evidence>
<comment type="similarity">
    <text evidence="1">Belongs to the ATP12 family.</text>
</comment>
<keyword evidence="2" id="KW-0809">Transit peptide</keyword>
<dbReference type="Pfam" id="PF07542">
    <property type="entry name" value="ATP12"/>
    <property type="match status" value="1"/>
</dbReference>
<evidence type="ECO:0000256" key="2">
    <source>
        <dbReference type="ARBA" id="ARBA00022946"/>
    </source>
</evidence>
<dbReference type="InterPro" id="IPR023335">
    <property type="entry name" value="ATP12_ortho_dom_sf"/>
</dbReference>
<dbReference type="OrthoDB" id="9797825at2"/>
<evidence type="ECO:0000256" key="1">
    <source>
        <dbReference type="ARBA" id="ARBA00008231"/>
    </source>
</evidence>
<organism evidence="4 5">
    <name type="scientific">Qipengyuania algicida</name>
    <dbReference type="NCBI Taxonomy" id="1836209"/>
    <lineage>
        <taxon>Bacteria</taxon>
        <taxon>Pseudomonadati</taxon>
        <taxon>Pseudomonadota</taxon>
        <taxon>Alphaproteobacteria</taxon>
        <taxon>Sphingomonadales</taxon>
        <taxon>Erythrobacteraceae</taxon>
        <taxon>Qipengyuania</taxon>
    </lineage>
</organism>